<reference evidence="1" key="1">
    <citation type="submission" date="2021-06" db="EMBL/GenBank/DDBJ databases">
        <authorList>
            <person name="Kallberg Y."/>
            <person name="Tangrot J."/>
            <person name="Rosling A."/>
        </authorList>
    </citation>
    <scope>NUCLEOTIDE SEQUENCE</scope>
    <source>
        <strain evidence="1">FL966</strain>
    </source>
</reference>
<accession>A0A9N9HZE1</accession>
<feature type="non-terminal residue" evidence="1">
    <location>
        <position position="178"/>
    </location>
</feature>
<dbReference type="EMBL" id="CAJVQA010012174">
    <property type="protein sequence ID" value="CAG8714304.1"/>
    <property type="molecule type" value="Genomic_DNA"/>
</dbReference>
<keyword evidence="2" id="KW-1185">Reference proteome</keyword>
<sequence>MLLMQSNNNYESFMKSDKEVPIADLTDQIHIYPLMIMRLLLLNRVSEIRYSALPIKYLPTSKQGIAIVFNIGSWESYDSFFNNYQRGHPSRGGFLHHYSDNTVQEGSIIKHQCNIKYYKIIPYNIKECPYVILISKGIHKHSPPLPTKIPNETTNKLKDIIKESSEELVNITSQKLVS</sequence>
<dbReference type="OrthoDB" id="2335006at2759"/>
<gene>
    <name evidence="1" type="ORF">CPELLU_LOCUS12501</name>
</gene>
<comment type="caution">
    <text evidence="1">The sequence shown here is derived from an EMBL/GenBank/DDBJ whole genome shotgun (WGS) entry which is preliminary data.</text>
</comment>
<dbReference type="AlphaFoldDB" id="A0A9N9HZE1"/>
<proteinExistence type="predicted"/>
<name>A0A9N9HZE1_9GLOM</name>
<dbReference type="Proteomes" id="UP000789759">
    <property type="component" value="Unassembled WGS sequence"/>
</dbReference>
<protein>
    <submittedName>
        <fullName evidence="1">13918_t:CDS:1</fullName>
    </submittedName>
</protein>
<organism evidence="1 2">
    <name type="scientific">Cetraspora pellucida</name>
    <dbReference type="NCBI Taxonomy" id="1433469"/>
    <lineage>
        <taxon>Eukaryota</taxon>
        <taxon>Fungi</taxon>
        <taxon>Fungi incertae sedis</taxon>
        <taxon>Mucoromycota</taxon>
        <taxon>Glomeromycotina</taxon>
        <taxon>Glomeromycetes</taxon>
        <taxon>Diversisporales</taxon>
        <taxon>Gigasporaceae</taxon>
        <taxon>Cetraspora</taxon>
    </lineage>
</organism>
<evidence type="ECO:0000313" key="2">
    <source>
        <dbReference type="Proteomes" id="UP000789759"/>
    </source>
</evidence>
<evidence type="ECO:0000313" key="1">
    <source>
        <dbReference type="EMBL" id="CAG8714304.1"/>
    </source>
</evidence>